<protein>
    <recommendedName>
        <fullName evidence="2">F-box domain-containing protein</fullName>
    </recommendedName>
</protein>
<dbReference type="Proteomes" id="UP000076871">
    <property type="component" value="Unassembled WGS sequence"/>
</dbReference>
<sequence length="604" mass="68671">MSDDAPLAIGSQSFDEQRLASLTERHVGGLKVRENSVRPIFRLPPEILGNIFKHLARTYGFFHFYKWIGISHVCTLWRGVALDEAALWSQFSVTPRVEWMTELLKRSKQAPLVVAADFDEEDSAKRQAFELVAMEAGRIRELVLVAPQDMLHDLMSVIDNPMPLLRLLHVSGTEAGFNLPESNPGLWIPLLQQARPLETLHVKQYAVRCSDLIIPSLKHLTVAEIPRISQASIYEFLDILESLPLLEEMHLDGVFSDMDTIEKANRRSYSKAIALSNLRTLHISADLELCIRFMKQLSLPSISALSLSCTGLEGGHALARCLARNLPEAFLSKLSTVCLSQNKHSACAYFHEHDNRFNEEDKRNVHERERGGNDEEKDEGDYSKEEYGEGDGEGGNDGKAFAEQDRHCTLKVMFCQFGDVQQQTRLASFLERFTLAVKVTALSLKHFPPARRTEWKNILAPMKDVEYAHIEGKSGVDRALVAMIIFDDEDCLLPKLHTLALEKMKLKDDHAHLHQRDNLGMLREGLEMRREVGLDIKRVKLTRCSNVVQRDIDKLGKLVETVEWDGKVQIVEPVLCYGQYIHWSPIPPGMKWYGPPPREMDPYY</sequence>
<evidence type="ECO:0000259" key="2">
    <source>
        <dbReference type="Pfam" id="PF12937"/>
    </source>
</evidence>
<dbReference type="Gene3D" id="1.20.1280.50">
    <property type="match status" value="1"/>
</dbReference>
<feature type="domain" description="F-box" evidence="2">
    <location>
        <begin position="41"/>
        <end position="92"/>
    </location>
</feature>
<dbReference type="SUPFAM" id="SSF52047">
    <property type="entry name" value="RNI-like"/>
    <property type="match status" value="1"/>
</dbReference>
<gene>
    <name evidence="3" type="ORF">LAESUDRAFT_75435</name>
</gene>
<dbReference type="Pfam" id="PF12937">
    <property type="entry name" value="F-box-like"/>
    <property type="match status" value="1"/>
</dbReference>
<reference evidence="3 4" key="1">
    <citation type="journal article" date="2016" name="Mol. Biol. Evol.">
        <title>Comparative Genomics of Early-Diverging Mushroom-Forming Fungi Provides Insights into the Origins of Lignocellulose Decay Capabilities.</title>
        <authorList>
            <person name="Nagy L.G."/>
            <person name="Riley R."/>
            <person name="Tritt A."/>
            <person name="Adam C."/>
            <person name="Daum C."/>
            <person name="Floudas D."/>
            <person name="Sun H."/>
            <person name="Yadav J.S."/>
            <person name="Pangilinan J."/>
            <person name="Larsson K.H."/>
            <person name="Matsuura K."/>
            <person name="Barry K."/>
            <person name="Labutti K."/>
            <person name="Kuo R."/>
            <person name="Ohm R.A."/>
            <person name="Bhattacharya S.S."/>
            <person name="Shirouzu T."/>
            <person name="Yoshinaga Y."/>
            <person name="Martin F.M."/>
            <person name="Grigoriev I.V."/>
            <person name="Hibbett D.S."/>
        </authorList>
    </citation>
    <scope>NUCLEOTIDE SEQUENCE [LARGE SCALE GENOMIC DNA]</scope>
    <source>
        <strain evidence="3 4">93-53</strain>
    </source>
</reference>
<dbReference type="InterPro" id="IPR001810">
    <property type="entry name" value="F-box_dom"/>
</dbReference>
<evidence type="ECO:0000313" key="4">
    <source>
        <dbReference type="Proteomes" id="UP000076871"/>
    </source>
</evidence>
<proteinExistence type="predicted"/>
<organism evidence="3 4">
    <name type="scientific">Laetiporus sulphureus 93-53</name>
    <dbReference type="NCBI Taxonomy" id="1314785"/>
    <lineage>
        <taxon>Eukaryota</taxon>
        <taxon>Fungi</taxon>
        <taxon>Dikarya</taxon>
        <taxon>Basidiomycota</taxon>
        <taxon>Agaricomycotina</taxon>
        <taxon>Agaricomycetes</taxon>
        <taxon>Polyporales</taxon>
        <taxon>Laetiporus</taxon>
    </lineage>
</organism>
<dbReference type="InParanoid" id="A0A165F0G0"/>
<feature type="compositionally biased region" description="Basic and acidic residues" evidence="1">
    <location>
        <begin position="360"/>
        <end position="387"/>
    </location>
</feature>
<dbReference type="OrthoDB" id="3271012at2759"/>
<evidence type="ECO:0000313" key="3">
    <source>
        <dbReference type="EMBL" id="KZT08102.1"/>
    </source>
</evidence>
<feature type="region of interest" description="Disordered" evidence="1">
    <location>
        <begin position="360"/>
        <end position="400"/>
    </location>
</feature>
<dbReference type="STRING" id="1314785.A0A165F0G0"/>
<name>A0A165F0G0_9APHY</name>
<dbReference type="GeneID" id="63828902"/>
<dbReference type="RefSeq" id="XP_040765842.1">
    <property type="nucleotide sequence ID" value="XM_040911874.1"/>
</dbReference>
<dbReference type="EMBL" id="KV427616">
    <property type="protein sequence ID" value="KZT08102.1"/>
    <property type="molecule type" value="Genomic_DNA"/>
</dbReference>
<dbReference type="AlphaFoldDB" id="A0A165F0G0"/>
<keyword evidence="4" id="KW-1185">Reference proteome</keyword>
<evidence type="ECO:0000256" key="1">
    <source>
        <dbReference type="SAM" id="MobiDB-lite"/>
    </source>
</evidence>
<accession>A0A165F0G0</accession>